<dbReference type="SUPFAM" id="SSF89082">
    <property type="entry name" value="Antibiotic binding domain of TipA-like multidrug resistance regulators"/>
    <property type="match status" value="1"/>
</dbReference>
<evidence type="ECO:0000259" key="1">
    <source>
        <dbReference type="Pfam" id="PF07739"/>
    </source>
</evidence>
<dbReference type="InterPro" id="IPR036244">
    <property type="entry name" value="TipA-like_antibiotic-bd"/>
</dbReference>
<name>A0A1I4MHW1_9BURK</name>
<dbReference type="OrthoDB" id="9802944at2"/>
<dbReference type="AlphaFoldDB" id="A0A1I4MHW1"/>
<dbReference type="RefSeq" id="WP_093387754.1">
    <property type="nucleotide sequence ID" value="NZ_FOTW01000011.1"/>
</dbReference>
<feature type="domain" description="TipAS antibiotic-recognition" evidence="1">
    <location>
        <begin position="22"/>
        <end position="122"/>
    </location>
</feature>
<dbReference type="Gene3D" id="1.10.490.50">
    <property type="entry name" value="Antibiotic binding domain of TipA-like multidrug resistance regulators"/>
    <property type="match status" value="1"/>
</dbReference>
<dbReference type="STRING" id="758825.SAMN02982985_02396"/>
<dbReference type="EMBL" id="FOTW01000011">
    <property type="protein sequence ID" value="SFM02617.1"/>
    <property type="molecule type" value="Genomic_DNA"/>
</dbReference>
<gene>
    <name evidence="2" type="ORF">SAMN02982985_02396</name>
</gene>
<sequence>MNMDDLDGEYFDQCRNQMLAEQSQSLADTSNWAHVDRKQTHADWDSLYREIAPLIDDLLPGDEAVQELMARHYEIASRFYKPSREAYIGMGLFYMDNQDMRDFHNAYHPKMAEFLGDAVFIYARNSI</sequence>
<dbReference type="Pfam" id="PF07739">
    <property type="entry name" value="TipAS"/>
    <property type="match status" value="1"/>
</dbReference>
<evidence type="ECO:0000313" key="2">
    <source>
        <dbReference type="EMBL" id="SFM02617.1"/>
    </source>
</evidence>
<protein>
    <submittedName>
        <fullName evidence="2">TipAS antibiotic-recognition domain-containing protein</fullName>
    </submittedName>
</protein>
<dbReference type="Proteomes" id="UP000199470">
    <property type="component" value="Unassembled WGS sequence"/>
</dbReference>
<accession>A0A1I4MHW1</accession>
<dbReference type="InterPro" id="IPR012925">
    <property type="entry name" value="TipAS_dom"/>
</dbReference>
<organism evidence="2 3">
    <name type="scientific">Rugamonas rubra</name>
    <dbReference type="NCBI Taxonomy" id="758825"/>
    <lineage>
        <taxon>Bacteria</taxon>
        <taxon>Pseudomonadati</taxon>
        <taxon>Pseudomonadota</taxon>
        <taxon>Betaproteobacteria</taxon>
        <taxon>Burkholderiales</taxon>
        <taxon>Oxalobacteraceae</taxon>
        <taxon>Telluria group</taxon>
        <taxon>Rugamonas</taxon>
    </lineage>
</organism>
<proteinExistence type="predicted"/>
<reference evidence="2 3" key="1">
    <citation type="submission" date="2016-10" db="EMBL/GenBank/DDBJ databases">
        <authorList>
            <person name="de Groot N.N."/>
        </authorList>
    </citation>
    <scope>NUCLEOTIDE SEQUENCE [LARGE SCALE GENOMIC DNA]</scope>
    <source>
        <strain evidence="2 3">ATCC 43154</strain>
    </source>
</reference>
<evidence type="ECO:0000313" key="3">
    <source>
        <dbReference type="Proteomes" id="UP000199470"/>
    </source>
</evidence>
<keyword evidence="3" id="KW-1185">Reference proteome</keyword>